<dbReference type="SUPFAM" id="SSF55315">
    <property type="entry name" value="L30e-like"/>
    <property type="match status" value="1"/>
</dbReference>
<evidence type="ECO:0000256" key="1">
    <source>
        <dbReference type="ARBA" id="ARBA00007228"/>
    </source>
</evidence>
<name>A0ABQ1VXA6_9BACL</name>
<protein>
    <submittedName>
        <fullName evidence="5">23S rRNA methyltransferase</fullName>
    </submittedName>
</protein>
<dbReference type="Proteomes" id="UP000608420">
    <property type="component" value="Unassembled WGS sequence"/>
</dbReference>
<evidence type="ECO:0000313" key="6">
    <source>
        <dbReference type="Proteomes" id="UP000608420"/>
    </source>
</evidence>
<dbReference type="PANTHER" id="PTHR43191">
    <property type="entry name" value="RRNA METHYLTRANSFERASE 3"/>
    <property type="match status" value="1"/>
</dbReference>
<dbReference type="InterPro" id="IPR053888">
    <property type="entry name" value="MRM3-like_sub_bind"/>
</dbReference>
<dbReference type="InterPro" id="IPR001537">
    <property type="entry name" value="SpoU_MeTrfase"/>
</dbReference>
<dbReference type="Pfam" id="PF22435">
    <property type="entry name" value="MRM3-like_sub_bind"/>
    <property type="match status" value="1"/>
</dbReference>
<evidence type="ECO:0000256" key="3">
    <source>
        <dbReference type="ARBA" id="ARBA00022679"/>
    </source>
</evidence>
<dbReference type="InterPro" id="IPR029026">
    <property type="entry name" value="tRNA_m1G_MTases_N"/>
</dbReference>
<dbReference type="InterPro" id="IPR029028">
    <property type="entry name" value="Alpha/beta_knot_MTases"/>
</dbReference>
<keyword evidence="6" id="KW-1185">Reference proteome</keyword>
<dbReference type="SMART" id="SM00967">
    <property type="entry name" value="SpoU_sub_bind"/>
    <property type="match status" value="1"/>
</dbReference>
<dbReference type="InterPro" id="IPR051259">
    <property type="entry name" value="rRNA_Methyltransferase"/>
</dbReference>
<dbReference type="GO" id="GO:0008168">
    <property type="term" value="F:methyltransferase activity"/>
    <property type="evidence" value="ECO:0007669"/>
    <property type="project" value="UniProtKB-KW"/>
</dbReference>
<dbReference type="Gene3D" id="3.30.1330.30">
    <property type="match status" value="1"/>
</dbReference>
<comment type="caution">
    <text evidence="5">The sequence shown here is derived from an EMBL/GenBank/DDBJ whole genome shotgun (WGS) entry which is preliminary data.</text>
</comment>
<evidence type="ECO:0000313" key="5">
    <source>
        <dbReference type="EMBL" id="GGG00965.1"/>
    </source>
</evidence>
<comment type="similarity">
    <text evidence="1">Belongs to the class IV-like SAM-binding methyltransferase superfamily. RNA methyltransferase TrmH family.</text>
</comment>
<keyword evidence="2 5" id="KW-0489">Methyltransferase</keyword>
<dbReference type="EMBL" id="BMIW01000015">
    <property type="protein sequence ID" value="GGG00965.1"/>
    <property type="molecule type" value="Genomic_DNA"/>
</dbReference>
<proteinExistence type="inferred from homology"/>
<accession>A0ABQ1VXA6</accession>
<dbReference type="CDD" id="cd18095">
    <property type="entry name" value="SpoU-like_rRNA-MTase"/>
    <property type="match status" value="1"/>
</dbReference>
<dbReference type="Pfam" id="PF00588">
    <property type="entry name" value="SpoU_methylase"/>
    <property type="match status" value="1"/>
</dbReference>
<reference evidence="6" key="1">
    <citation type="journal article" date="2019" name="Int. J. Syst. Evol. Microbiol.">
        <title>The Global Catalogue of Microorganisms (GCM) 10K type strain sequencing project: providing services to taxonomists for standard genome sequencing and annotation.</title>
        <authorList>
            <consortium name="The Broad Institute Genomics Platform"/>
            <consortium name="The Broad Institute Genome Sequencing Center for Infectious Disease"/>
            <person name="Wu L."/>
            <person name="Ma J."/>
        </authorList>
    </citation>
    <scope>NUCLEOTIDE SEQUENCE [LARGE SCALE GENOMIC DNA]</scope>
    <source>
        <strain evidence="6">CGMCC 1.15420</strain>
    </source>
</reference>
<dbReference type="InterPro" id="IPR013123">
    <property type="entry name" value="SpoU_subst-bd"/>
</dbReference>
<keyword evidence="3" id="KW-0808">Transferase</keyword>
<feature type="domain" description="RNA 2-O ribose methyltransferase substrate binding" evidence="4">
    <location>
        <begin position="33"/>
        <end position="107"/>
    </location>
</feature>
<dbReference type="PANTHER" id="PTHR43191:SF2">
    <property type="entry name" value="RRNA METHYLTRANSFERASE 3, MITOCHONDRIAL"/>
    <property type="match status" value="1"/>
</dbReference>
<evidence type="ECO:0000259" key="4">
    <source>
        <dbReference type="SMART" id="SM00967"/>
    </source>
</evidence>
<dbReference type="RefSeq" id="WP_120463412.1">
    <property type="nucleotide sequence ID" value="NZ_BMIW01000015.1"/>
</dbReference>
<organism evidence="5 6">
    <name type="scientific">Paenibacillus aceti</name>
    <dbReference type="NCBI Taxonomy" id="1820010"/>
    <lineage>
        <taxon>Bacteria</taxon>
        <taxon>Bacillati</taxon>
        <taxon>Bacillota</taxon>
        <taxon>Bacilli</taxon>
        <taxon>Bacillales</taxon>
        <taxon>Paenibacillaceae</taxon>
        <taxon>Paenibacillus</taxon>
    </lineage>
</organism>
<dbReference type="SUPFAM" id="SSF75217">
    <property type="entry name" value="alpha/beta knot"/>
    <property type="match status" value="1"/>
</dbReference>
<dbReference type="Gene3D" id="3.40.1280.10">
    <property type="match status" value="1"/>
</dbReference>
<dbReference type="GO" id="GO:0032259">
    <property type="term" value="P:methylation"/>
    <property type="evidence" value="ECO:0007669"/>
    <property type="project" value="UniProtKB-KW"/>
</dbReference>
<evidence type="ECO:0000256" key="2">
    <source>
        <dbReference type="ARBA" id="ARBA00022603"/>
    </source>
</evidence>
<dbReference type="InterPro" id="IPR029064">
    <property type="entry name" value="Ribosomal_eL30-like_sf"/>
</dbReference>
<sequence length="268" mass="29231">MRNLEILSPQNPRVKEWALLLEKKHRDKQHKFMIEGIHLVQEALRSDADIECVCYEIDRGIPAELSAAAAARLDVSWVAVSAAVIAKCSDTKTPQPVFAILRKANEQVQVDTLLNKPNSFVVVLDGVQDPGNVGTIIRSADAVGADGIIVGPGSADIYSPKVIRSTMGSIFHLPVVHQRLPEILQQAKQRGIRLAGTSLQAAANCYEYDFTGPVWLLFGSEGGGLSEEVRALMDDGLIIPMRGQAESLNVAMAASVLLYEGLRQRYFN</sequence>
<gene>
    <name evidence="5" type="ORF">GCM10010913_23320</name>
</gene>